<dbReference type="STRING" id="206506.AAV32_14225"/>
<sequence length="469" mass="51140">MEQRFARGLVLGTLALLGGCMVGPRYETPEQPPIALASAQAAGFTAPDAVLPARWWTLFDDPVLEQWIDAALARNHDIRQAQASWYAARAVFDERRLDRTPGITASAGYERGIQQQMGADGEPARMLSESWRAGFDMQWEIDLFGRLERLQQAALARADAAQAELTLMRLSIAAEVARTYFEAQGLQRQIAVTEQEIANWDETVRLTDAMVRAGSGLPEDLENAKSQKLRSVAALAPLDTALQQAHFRLDVLAGERPGQGLGVPGERTAGIWVRQLPLGDVDTLIRRRPDVVRAERQLAASVEDVGAATAELYPRLDLGGFIGFFALRDGDLGSASRAFQLAPGLSWPALRLGNARARLRGAEALSEGAQARYEQAVLQAQEEVENAVTRLSDNQRRMAALLQSARHAEVAFDIADKRYRAGAGAYLAVLENQRALFQVRQAIAEAETASFVDVVAVYKALGWGAGDVL</sequence>
<keyword evidence="3" id="KW-0175">Coiled coil</keyword>
<evidence type="ECO:0000256" key="2">
    <source>
        <dbReference type="RuleBase" id="RU362097"/>
    </source>
</evidence>
<comment type="caution">
    <text evidence="4">The sequence shown here is derived from an EMBL/GenBank/DDBJ whole genome shotgun (WGS) entry which is preliminary data.</text>
</comment>
<accession>A0A171KPR9</accession>
<protein>
    <submittedName>
        <fullName evidence="4">Membrane protein</fullName>
    </submittedName>
</protein>
<feature type="coiled-coil region" evidence="3">
    <location>
        <begin position="370"/>
        <end position="397"/>
    </location>
</feature>
<dbReference type="PANTHER" id="PTHR30203:SF25">
    <property type="entry name" value="OUTER MEMBRANE PROTEIN-RELATED"/>
    <property type="match status" value="1"/>
</dbReference>
<proteinExistence type="inferred from homology"/>
<dbReference type="PROSITE" id="PS51257">
    <property type="entry name" value="PROKAR_LIPOPROTEIN"/>
    <property type="match status" value="1"/>
</dbReference>
<dbReference type="SUPFAM" id="SSF56954">
    <property type="entry name" value="Outer membrane efflux proteins (OEP)"/>
    <property type="match status" value="1"/>
</dbReference>
<dbReference type="GO" id="GO:0005886">
    <property type="term" value="C:plasma membrane"/>
    <property type="evidence" value="ECO:0007669"/>
    <property type="project" value="UniProtKB-SubCell"/>
</dbReference>
<comment type="similarity">
    <text evidence="1 2">Belongs to the outer membrane factor (OMF) (TC 1.B.17) family.</text>
</comment>
<name>A0A171KPR9_9BURK</name>
<evidence type="ECO:0000256" key="3">
    <source>
        <dbReference type="SAM" id="Coils"/>
    </source>
</evidence>
<keyword evidence="2" id="KW-0472">Membrane</keyword>
<organism evidence="4 5">
    <name type="scientific">Kerstersia gyiorum</name>
    <dbReference type="NCBI Taxonomy" id="206506"/>
    <lineage>
        <taxon>Bacteria</taxon>
        <taxon>Pseudomonadati</taxon>
        <taxon>Pseudomonadota</taxon>
        <taxon>Betaproteobacteria</taxon>
        <taxon>Burkholderiales</taxon>
        <taxon>Alcaligenaceae</taxon>
        <taxon>Kerstersia</taxon>
    </lineage>
</organism>
<dbReference type="Gene3D" id="1.20.1600.10">
    <property type="entry name" value="Outer membrane efflux proteins (OEP)"/>
    <property type="match status" value="1"/>
</dbReference>
<dbReference type="EMBL" id="LBNE01000011">
    <property type="protein sequence ID" value="KKO70886.1"/>
    <property type="molecule type" value="Genomic_DNA"/>
</dbReference>
<dbReference type="InterPro" id="IPR010131">
    <property type="entry name" value="MdtP/NodT-like"/>
</dbReference>
<reference evidence="4 5" key="1">
    <citation type="submission" date="2015-04" db="EMBL/GenBank/DDBJ databases">
        <title>Genome sequence of Kerstersia gyiorum CG1.</title>
        <authorList>
            <person name="Greninger A.L."/>
            <person name="Kozyreva V."/>
            <person name="Chaturvedi V."/>
        </authorList>
    </citation>
    <scope>NUCLEOTIDE SEQUENCE [LARGE SCALE GENOMIC DNA]</scope>
    <source>
        <strain evidence="4 5">CG1</strain>
    </source>
</reference>
<dbReference type="NCBIfam" id="TIGR01845">
    <property type="entry name" value="outer_NodT"/>
    <property type="match status" value="1"/>
</dbReference>
<evidence type="ECO:0000256" key="1">
    <source>
        <dbReference type="ARBA" id="ARBA00007613"/>
    </source>
</evidence>
<dbReference type="PANTHER" id="PTHR30203">
    <property type="entry name" value="OUTER MEMBRANE CATION EFFLUX PROTEIN"/>
    <property type="match status" value="1"/>
</dbReference>
<dbReference type="AlphaFoldDB" id="A0A171KPR9"/>
<dbReference type="Gene3D" id="2.20.200.10">
    <property type="entry name" value="Outer membrane efflux proteins (OEP)"/>
    <property type="match status" value="1"/>
</dbReference>
<keyword evidence="2" id="KW-0812">Transmembrane</keyword>
<keyword evidence="5" id="KW-1185">Reference proteome</keyword>
<dbReference type="InterPro" id="IPR003423">
    <property type="entry name" value="OMP_efflux"/>
</dbReference>
<keyword evidence="2" id="KW-0449">Lipoprotein</keyword>
<dbReference type="PATRIC" id="fig|206506.3.peg.3029"/>
<keyword evidence="2" id="KW-0564">Palmitate</keyword>
<gene>
    <name evidence="4" type="ORF">AAV32_14225</name>
</gene>
<evidence type="ECO:0000313" key="5">
    <source>
        <dbReference type="Proteomes" id="UP000078084"/>
    </source>
</evidence>
<evidence type="ECO:0000313" key="4">
    <source>
        <dbReference type="EMBL" id="KKO70886.1"/>
    </source>
</evidence>
<dbReference type="Pfam" id="PF02321">
    <property type="entry name" value="OEP"/>
    <property type="match status" value="2"/>
</dbReference>
<dbReference type="Proteomes" id="UP000078084">
    <property type="component" value="Unassembled WGS sequence"/>
</dbReference>
<dbReference type="RefSeq" id="WP_068373634.1">
    <property type="nucleotide sequence ID" value="NZ_LBNE01000011.1"/>
</dbReference>
<dbReference type="GO" id="GO:0015562">
    <property type="term" value="F:efflux transmembrane transporter activity"/>
    <property type="evidence" value="ECO:0007669"/>
    <property type="project" value="InterPro"/>
</dbReference>
<keyword evidence="2" id="KW-1134">Transmembrane beta strand</keyword>
<comment type="subcellular location">
    <subcellularLocation>
        <location evidence="2">Cell membrane</location>
        <topology evidence="2">Lipid-anchor</topology>
    </subcellularLocation>
</comment>